<dbReference type="Proteomes" id="UP000824125">
    <property type="component" value="Unassembled WGS sequence"/>
</dbReference>
<dbReference type="AlphaFoldDB" id="A0A9D1MVS2"/>
<gene>
    <name evidence="1" type="ORF">IAD23_06685</name>
</gene>
<name>A0A9D1MVS2_9FIRM</name>
<sequence>MRKIQKEKKMSLKKIVNAARFAAFEEIRAALGDKFKNLPENFSIYKISDFEKAEYMIITHKTQLNSVTLKEAGIENPAEVKKIASVHKKTRQAFLY</sequence>
<protein>
    <submittedName>
        <fullName evidence="1">Uncharacterized protein</fullName>
    </submittedName>
</protein>
<comment type="caution">
    <text evidence="1">The sequence shown here is derived from an EMBL/GenBank/DDBJ whole genome shotgun (WGS) entry which is preliminary data.</text>
</comment>
<accession>A0A9D1MVS2</accession>
<reference evidence="1" key="1">
    <citation type="submission" date="2020-10" db="EMBL/GenBank/DDBJ databases">
        <authorList>
            <person name="Gilroy R."/>
        </authorList>
    </citation>
    <scope>NUCLEOTIDE SEQUENCE</scope>
    <source>
        <strain evidence="1">CHK176-6737</strain>
    </source>
</reference>
<dbReference type="EMBL" id="DVNM01000036">
    <property type="protein sequence ID" value="HIU69625.1"/>
    <property type="molecule type" value="Genomic_DNA"/>
</dbReference>
<organism evidence="1 2">
    <name type="scientific">Candidatus Scybalenecus merdavium</name>
    <dbReference type="NCBI Taxonomy" id="2840939"/>
    <lineage>
        <taxon>Bacteria</taxon>
        <taxon>Bacillati</taxon>
        <taxon>Bacillota</taxon>
        <taxon>Clostridia</taxon>
        <taxon>Eubacteriales</taxon>
        <taxon>Oscillospiraceae</taxon>
        <taxon>Oscillospiraceae incertae sedis</taxon>
        <taxon>Candidatus Scybalenecus</taxon>
    </lineage>
</organism>
<evidence type="ECO:0000313" key="1">
    <source>
        <dbReference type="EMBL" id="HIU69625.1"/>
    </source>
</evidence>
<evidence type="ECO:0000313" key="2">
    <source>
        <dbReference type="Proteomes" id="UP000824125"/>
    </source>
</evidence>
<proteinExistence type="predicted"/>
<reference evidence="1" key="2">
    <citation type="journal article" date="2021" name="PeerJ">
        <title>Extensive microbial diversity within the chicken gut microbiome revealed by metagenomics and culture.</title>
        <authorList>
            <person name="Gilroy R."/>
            <person name="Ravi A."/>
            <person name="Getino M."/>
            <person name="Pursley I."/>
            <person name="Horton D.L."/>
            <person name="Alikhan N.F."/>
            <person name="Baker D."/>
            <person name="Gharbi K."/>
            <person name="Hall N."/>
            <person name="Watson M."/>
            <person name="Adriaenssens E.M."/>
            <person name="Foster-Nyarko E."/>
            <person name="Jarju S."/>
            <person name="Secka A."/>
            <person name="Antonio M."/>
            <person name="Oren A."/>
            <person name="Chaudhuri R.R."/>
            <person name="La Ragione R."/>
            <person name="Hildebrand F."/>
            <person name="Pallen M.J."/>
        </authorList>
    </citation>
    <scope>NUCLEOTIDE SEQUENCE</scope>
    <source>
        <strain evidence="1">CHK176-6737</strain>
    </source>
</reference>